<reference evidence="1" key="1">
    <citation type="submission" date="2018-02" db="EMBL/GenBank/DDBJ databases">
        <title>Rhizophora mucronata_Transcriptome.</title>
        <authorList>
            <person name="Meera S.P."/>
            <person name="Sreeshan A."/>
            <person name="Augustine A."/>
        </authorList>
    </citation>
    <scope>NUCLEOTIDE SEQUENCE</scope>
    <source>
        <tissue evidence="1">Leaf</tissue>
    </source>
</reference>
<organism evidence="1">
    <name type="scientific">Rhizophora mucronata</name>
    <name type="common">Asiatic mangrove</name>
    <dbReference type="NCBI Taxonomy" id="61149"/>
    <lineage>
        <taxon>Eukaryota</taxon>
        <taxon>Viridiplantae</taxon>
        <taxon>Streptophyta</taxon>
        <taxon>Embryophyta</taxon>
        <taxon>Tracheophyta</taxon>
        <taxon>Spermatophyta</taxon>
        <taxon>Magnoliopsida</taxon>
        <taxon>eudicotyledons</taxon>
        <taxon>Gunneridae</taxon>
        <taxon>Pentapetalae</taxon>
        <taxon>rosids</taxon>
        <taxon>fabids</taxon>
        <taxon>Malpighiales</taxon>
        <taxon>Rhizophoraceae</taxon>
        <taxon>Rhizophora</taxon>
    </lineage>
</organism>
<dbReference type="EMBL" id="GGEC01063833">
    <property type="protein sequence ID" value="MBX44317.1"/>
    <property type="molecule type" value="Transcribed_RNA"/>
</dbReference>
<accession>A0A2P2NP96</accession>
<dbReference type="AlphaFoldDB" id="A0A2P2NP96"/>
<protein>
    <submittedName>
        <fullName evidence="1">Uncharacterized protein</fullName>
    </submittedName>
</protein>
<evidence type="ECO:0000313" key="1">
    <source>
        <dbReference type="EMBL" id="MBX44317.1"/>
    </source>
</evidence>
<proteinExistence type="predicted"/>
<sequence>MVEGGGVVTVGRMVAKDAEELEGLGAVVPDALEDCIDKVRCPLDGWGVKGSR</sequence>
<name>A0A2P2NP96_RHIMU</name>